<reference evidence="2" key="1">
    <citation type="journal article" date="2015" name="Nature">
        <title>Complex archaea that bridge the gap between prokaryotes and eukaryotes.</title>
        <authorList>
            <person name="Spang A."/>
            <person name="Saw J.H."/>
            <person name="Jorgensen S.L."/>
            <person name="Zaremba-Niedzwiedzka K."/>
            <person name="Martijn J."/>
            <person name="Lind A.E."/>
            <person name="van Eijk R."/>
            <person name="Schleper C."/>
            <person name="Guy L."/>
            <person name="Ettema T.J."/>
        </authorList>
    </citation>
    <scope>NUCLEOTIDE SEQUENCE</scope>
</reference>
<keyword evidence="1" id="KW-1133">Transmembrane helix</keyword>
<organism evidence="2">
    <name type="scientific">marine sediment metagenome</name>
    <dbReference type="NCBI Taxonomy" id="412755"/>
    <lineage>
        <taxon>unclassified sequences</taxon>
        <taxon>metagenomes</taxon>
        <taxon>ecological metagenomes</taxon>
    </lineage>
</organism>
<feature type="non-terminal residue" evidence="2">
    <location>
        <position position="94"/>
    </location>
</feature>
<dbReference type="EMBL" id="LAZR01015463">
    <property type="protein sequence ID" value="KKM12572.1"/>
    <property type="molecule type" value="Genomic_DNA"/>
</dbReference>
<sequence>MVKTKIMISILSLILIFVPFSFFSFYFSGFSQVNTRNIIPYLSAGNSMVEEWYRTWGGSGWIWDNGFGVAIDSSNNVYIVGETEDSGVSSRDAF</sequence>
<evidence type="ECO:0000256" key="1">
    <source>
        <dbReference type="SAM" id="Phobius"/>
    </source>
</evidence>
<protein>
    <submittedName>
        <fullName evidence="2">Uncharacterized protein</fullName>
    </submittedName>
</protein>
<proteinExistence type="predicted"/>
<keyword evidence="1" id="KW-0472">Membrane</keyword>
<gene>
    <name evidence="2" type="ORF">LCGC14_1720090</name>
</gene>
<accession>A0A0F9I0G6</accession>
<evidence type="ECO:0000313" key="2">
    <source>
        <dbReference type="EMBL" id="KKM12572.1"/>
    </source>
</evidence>
<dbReference type="InterPro" id="IPR010620">
    <property type="entry name" value="SBBP_repeat"/>
</dbReference>
<dbReference type="AlphaFoldDB" id="A0A0F9I0G6"/>
<feature type="transmembrane region" description="Helical" evidence="1">
    <location>
        <begin position="6"/>
        <end position="27"/>
    </location>
</feature>
<dbReference type="Pfam" id="PF06739">
    <property type="entry name" value="SBBP"/>
    <property type="match status" value="1"/>
</dbReference>
<name>A0A0F9I0G6_9ZZZZ</name>
<keyword evidence="1" id="KW-0812">Transmembrane</keyword>
<comment type="caution">
    <text evidence="2">The sequence shown here is derived from an EMBL/GenBank/DDBJ whole genome shotgun (WGS) entry which is preliminary data.</text>
</comment>